<protein>
    <submittedName>
        <fullName evidence="1">Uncharacterized protein</fullName>
    </submittedName>
</protein>
<evidence type="ECO:0000313" key="1">
    <source>
        <dbReference type="EMBL" id="KAJ2973027.1"/>
    </source>
</evidence>
<keyword evidence="2" id="KW-1185">Reference proteome</keyword>
<accession>A0ACC1N193</accession>
<comment type="caution">
    <text evidence="1">The sequence shown here is derived from an EMBL/GenBank/DDBJ whole genome shotgun (WGS) entry which is preliminary data.</text>
</comment>
<evidence type="ECO:0000313" key="2">
    <source>
        <dbReference type="Proteomes" id="UP001143856"/>
    </source>
</evidence>
<gene>
    <name evidence="1" type="ORF">NUW58_g9044</name>
</gene>
<sequence>MAAELASQGWNVVTVDHTYEGLIVEFPDGRVVLPGDSPNEANSTIEEYVDVRVKDMIFVLDSLANPSVTSRIPGLGVSSPSAKTRSRSCPKTKLRTDRVGVFGHSLGGATALQLLEDDKRFYAGSDLDGGVYGPVVQEGTDSPFLYLRAPNHTHITDPTWAEAWPNLRGFKREYSIKETAHGSFTDLPLLRDVLGGQALGGFNQGIGTIKGTRMFAIETALLGAFFDRFLKGHGGELLDGQGLDKWPEVKLEN</sequence>
<name>A0ACC1N193_9PEZI</name>
<reference evidence="1" key="1">
    <citation type="submission" date="2022-10" db="EMBL/GenBank/DDBJ databases">
        <title>Genome Sequence of Xylaria curta.</title>
        <authorList>
            <person name="Buettner E."/>
        </authorList>
    </citation>
    <scope>NUCLEOTIDE SEQUENCE</scope>
    <source>
        <strain evidence="1">Babe10</strain>
    </source>
</reference>
<dbReference type="Proteomes" id="UP001143856">
    <property type="component" value="Unassembled WGS sequence"/>
</dbReference>
<proteinExistence type="predicted"/>
<organism evidence="1 2">
    <name type="scientific">Xylaria curta</name>
    <dbReference type="NCBI Taxonomy" id="42375"/>
    <lineage>
        <taxon>Eukaryota</taxon>
        <taxon>Fungi</taxon>
        <taxon>Dikarya</taxon>
        <taxon>Ascomycota</taxon>
        <taxon>Pezizomycotina</taxon>
        <taxon>Sordariomycetes</taxon>
        <taxon>Xylariomycetidae</taxon>
        <taxon>Xylariales</taxon>
        <taxon>Xylariaceae</taxon>
        <taxon>Xylaria</taxon>
    </lineage>
</organism>
<dbReference type="EMBL" id="JAPDGR010003037">
    <property type="protein sequence ID" value="KAJ2973027.1"/>
    <property type="molecule type" value="Genomic_DNA"/>
</dbReference>